<feature type="compositionally biased region" description="Basic and acidic residues" evidence="1">
    <location>
        <begin position="73"/>
        <end position="83"/>
    </location>
</feature>
<evidence type="ECO:0000256" key="1">
    <source>
        <dbReference type="SAM" id="MobiDB-lite"/>
    </source>
</evidence>
<evidence type="ECO:0000313" key="2">
    <source>
        <dbReference type="EMBL" id="EJF78544.1"/>
    </source>
</evidence>
<dbReference type="HOGENOM" id="CLU_027632_0_0_5"/>
<dbReference type="EMBL" id="AILU01000034">
    <property type="protein sequence ID" value="EJF78544.1"/>
    <property type="molecule type" value="Genomic_DNA"/>
</dbReference>
<feature type="region of interest" description="Disordered" evidence="1">
    <location>
        <begin position="1"/>
        <end position="101"/>
    </location>
</feature>
<dbReference type="eggNOG" id="COG2184">
    <property type="taxonomic scope" value="Bacteria"/>
</dbReference>
<accession>J0Q7B9</accession>
<dbReference type="RefSeq" id="WP_006924269.1">
    <property type="nucleotide sequence ID" value="NZ_JH725024.1"/>
</dbReference>
<dbReference type="NCBIfam" id="NF033856">
    <property type="entry name" value="T4SS_effec_BID"/>
    <property type="match status" value="2"/>
</dbReference>
<proteinExistence type="predicted"/>
<comment type="caution">
    <text evidence="2">The sequence shown here is derived from an EMBL/GenBank/DDBJ whole genome shotgun (WGS) entry which is preliminary data.</text>
</comment>
<organism evidence="2 3">
    <name type="scientific">Candidatus Bartonella washoeensis Sb944nv</name>
    <dbReference type="NCBI Taxonomy" id="1094563"/>
    <lineage>
        <taxon>Bacteria</taxon>
        <taxon>Pseudomonadati</taxon>
        <taxon>Pseudomonadota</taxon>
        <taxon>Alphaproteobacteria</taxon>
        <taxon>Hyphomicrobiales</taxon>
        <taxon>Bartonellaceae</taxon>
        <taxon>Bartonella</taxon>
    </lineage>
</organism>
<gene>
    <name evidence="2" type="ORF">MCQ_01264</name>
</gene>
<evidence type="ECO:0008006" key="4">
    <source>
        <dbReference type="Google" id="ProtNLM"/>
    </source>
</evidence>
<dbReference type="AlphaFoldDB" id="J0Q7B9"/>
<evidence type="ECO:0000313" key="3">
    <source>
        <dbReference type="Proteomes" id="UP000008947"/>
    </source>
</evidence>
<dbReference type="PATRIC" id="fig|1094563.3.peg.1480"/>
<protein>
    <recommendedName>
        <fullName evidence="4">Bartonella effector protein BID domain-containing protein</fullName>
    </recommendedName>
</protein>
<dbReference type="Proteomes" id="UP000008947">
    <property type="component" value="Unassembled WGS sequence"/>
</dbReference>
<feature type="compositionally biased region" description="Basic and acidic residues" evidence="1">
    <location>
        <begin position="45"/>
        <end position="62"/>
    </location>
</feature>
<reference evidence="2 3" key="1">
    <citation type="submission" date="2012-03" db="EMBL/GenBank/DDBJ databases">
        <title>The Genome Sequence of Bartonella washoensis Sb944nv.</title>
        <authorList>
            <consortium name="The Broad Institute Genome Sequencing Platform"/>
            <consortium name="The Broad Institute Genome Sequencing Center for Infectious Disease"/>
            <person name="Feldgarden M."/>
            <person name="Kirby J."/>
            <person name="Kosoy M."/>
            <person name="Birtles R."/>
            <person name="Probert W.S."/>
            <person name="Chiaraviglio L."/>
            <person name="Young S.K."/>
            <person name="Zeng Q."/>
            <person name="Gargeya S."/>
            <person name="Fitzgerald M."/>
            <person name="Haas B."/>
            <person name="Abouelleil A."/>
            <person name="Alvarado L."/>
            <person name="Arachchi H.M."/>
            <person name="Berlin A."/>
            <person name="Chapman S.B."/>
            <person name="Gearin G."/>
            <person name="Goldberg J."/>
            <person name="Griggs A."/>
            <person name="Gujja S."/>
            <person name="Hansen M."/>
            <person name="Heiman D."/>
            <person name="Howarth C."/>
            <person name="Larimer J."/>
            <person name="Lui A."/>
            <person name="MacDonald P.J.P."/>
            <person name="McCowen C."/>
            <person name="Montmayeur A."/>
            <person name="Murphy C."/>
            <person name="Neiman D."/>
            <person name="Pearson M."/>
            <person name="Priest M."/>
            <person name="Roberts A."/>
            <person name="Saif S."/>
            <person name="Shea T."/>
            <person name="Sisk P."/>
            <person name="Stolte C."/>
            <person name="Sykes S."/>
            <person name="Wortman J."/>
            <person name="Nusbaum C."/>
            <person name="Birren B."/>
        </authorList>
    </citation>
    <scope>NUCLEOTIDE SEQUENCE [LARGE SCALE GENOMIC DNA]</scope>
    <source>
        <strain evidence="2 3">Sb944nv</strain>
    </source>
</reference>
<feature type="compositionally biased region" description="Pro residues" evidence="1">
    <location>
        <begin position="1"/>
        <end position="10"/>
    </location>
</feature>
<keyword evidence="3" id="KW-1185">Reference proteome</keyword>
<name>J0Q7B9_9HYPH</name>
<sequence length="406" mass="46342">MKKKAPPPSAPLSVKELRKRYEQFATDTSPSQFLRVRPAPQRPPRMRDKEREKQSLPEREVLHAPFAPQRPPRMREREREKQSLPEGEVLHATSAPPKPPRMKKQIAKIMQQNLLVEAYKAEIQHWCGIVYGNPNILQKRIAEIQKQPAMGEHLSREITLNPRSVYKLAGHQMLGFKTNARKNAEDSFSSLCATIKGYVEAVKQVQESMLSFPYAQPSPHGQTAERVPLSNKEIASKIQKDPSVQYSQAEIRHWCQIVYGNPLILQERTEELQKNPTMSEELSWQVANHPMFFSKLAGHQILGIKNSTRKEAEAGISSLCNAIEGYADTIKRVKESVINKHQEKQKHQRQSSELTQDLTRQQCLLKPEQTVTAQNQGIQASMPEQQQPQNVQPSKVYIEKAMAFVS</sequence>